<evidence type="ECO:0000256" key="1">
    <source>
        <dbReference type="ARBA" id="ARBA00022729"/>
    </source>
</evidence>
<evidence type="ECO:0000313" key="4">
    <source>
        <dbReference type="EMBL" id="OIN90101.1"/>
    </source>
</evidence>
<dbReference type="SMART" id="SM01208">
    <property type="entry name" value="G5"/>
    <property type="match status" value="1"/>
</dbReference>
<evidence type="ECO:0000313" key="5">
    <source>
        <dbReference type="Proteomes" id="UP000182753"/>
    </source>
</evidence>
<feature type="domain" description="G5" evidence="3">
    <location>
        <begin position="152"/>
        <end position="232"/>
    </location>
</feature>
<dbReference type="Pfam" id="PF07501">
    <property type="entry name" value="G5"/>
    <property type="match status" value="1"/>
</dbReference>
<dbReference type="Pfam" id="PF03330">
    <property type="entry name" value="DPBB_1"/>
    <property type="match status" value="1"/>
</dbReference>
<dbReference type="PANTHER" id="PTHR34183:SF8">
    <property type="entry name" value="ENDOLYTIC PEPTIDOGLYCAN TRANSGLYCOSYLASE RLPA-RELATED"/>
    <property type="match status" value="1"/>
</dbReference>
<evidence type="ECO:0000256" key="2">
    <source>
        <dbReference type="SAM" id="SignalP"/>
    </source>
</evidence>
<name>A0A1J4RVP1_9BACT</name>
<proteinExistence type="predicted"/>
<feature type="chain" id="PRO_5013131352" description="G5 domain-containing protein" evidence="2">
    <location>
        <begin position="27"/>
        <end position="316"/>
    </location>
</feature>
<organism evidence="4 5">
    <name type="scientific">Candidatus Berkelbacteria bacterium CG1_02_42_45</name>
    <dbReference type="NCBI Taxonomy" id="1805036"/>
    <lineage>
        <taxon>Bacteria</taxon>
        <taxon>Candidatus Berkelbacteria</taxon>
    </lineage>
</organism>
<dbReference type="CDD" id="cd22268">
    <property type="entry name" value="DPBB_RlpA-like"/>
    <property type="match status" value="1"/>
</dbReference>
<dbReference type="Gene3D" id="2.20.230.10">
    <property type="entry name" value="Resuscitation-promoting factor rpfb"/>
    <property type="match status" value="1"/>
</dbReference>
<protein>
    <recommendedName>
        <fullName evidence="3">G5 domain-containing protein</fullName>
    </recommendedName>
</protein>
<sequence>MRNFFYALVLVSILAFGFFISSKTLAGGDSVASNAAYPYEIIVIKPGGASSTFTGGSQSYDPKTIIGDLGITLYPEDKVSAFPDPKLGIGSQIKILRAPVITIKDGKKETVYRSWAATVSELLAEKNIELGVDDKINASKDARIFDGSRIIIIRVAITTVIEPKPIDFQTVTKKNTSQEKDYKKILQTGAKGVKNYYYLVTREDGEEVSRQLQKTEIATPPTDQIVEIGTMVKVYGSGTATWYNRNKKLVAASNTLPAGTRVNVVNLANGKSVVVTIDDHGIQGGTIIDLSSDAFAAIGSLGAGTINVRLEKYYPE</sequence>
<dbReference type="InterPro" id="IPR009009">
    <property type="entry name" value="RlpA-like_DPBB"/>
</dbReference>
<dbReference type="AlphaFoldDB" id="A0A1J4RVP1"/>
<evidence type="ECO:0000259" key="3">
    <source>
        <dbReference type="PROSITE" id="PS51109"/>
    </source>
</evidence>
<feature type="signal peptide" evidence="2">
    <location>
        <begin position="1"/>
        <end position="26"/>
    </location>
</feature>
<keyword evidence="1 2" id="KW-0732">Signal</keyword>
<dbReference type="Proteomes" id="UP000182753">
    <property type="component" value="Unassembled WGS sequence"/>
</dbReference>
<dbReference type="PROSITE" id="PS51109">
    <property type="entry name" value="G5"/>
    <property type="match status" value="1"/>
</dbReference>
<dbReference type="InterPro" id="IPR007137">
    <property type="entry name" value="DUF348"/>
</dbReference>
<gene>
    <name evidence="4" type="ORF">AUJ40_00600</name>
</gene>
<dbReference type="InterPro" id="IPR036908">
    <property type="entry name" value="RlpA-like_sf"/>
</dbReference>
<comment type="caution">
    <text evidence="4">The sequence shown here is derived from an EMBL/GenBank/DDBJ whole genome shotgun (WGS) entry which is preliminary data.</text>
</comment>
<dbReference type="Pfam" id="PF03990">
    <property type="entry name" value="DUF348"/>
    <property type="match status" value="1"/>
</dbReference>
<dbReference type="EMBL" id="MNUJ01000011">
    <property type="protein sequence ID" value="OIN90101.1"/>
    <property type="molecule type" value="Genomic_DNA"/>
</dbReference>
<reference evidence="4 5" key="1">
    <citation type="journal article" date="2016" name="Environ. Microbiol.">
        <title>Genomic resolution of a cold subsurface aquifer community provides metabolic insights for novel microbes adapted to high CO concentrations.</title>
        <authorList>
            <person name="Probst A.J."/>
            <person name="Castelle C.J."/>
            <person name="Singh A."/>
            <person name="Brown C.T."/>
            <person name="Anantharaman K."/>
            <person name="Sharon I."/>
            <person name="Hug L.A."/>
            <person name="Burstein D."/>
            <person name="Emerson J.B."/>
            <person name="Thomas B.C."/>
            <person name="Banfield J.F."/>
        </authorList>
    </citation>
    <scope>NUCLEOTIDE SEQUENCE [LARGE SCALE GENOMIC DNA]</scope>
    <source>
        <strain evidence="4">CG1_02_42_45</strain>
    </source>
</reference>
<dbReference type="Gene3D" id="2.40.40.10">
    <property type="entry name" value="RlpA-like domain"/>
    <property type="match status" value="1"/>
</dbReference>
<accession>A0A1J4RVP1</accession>
<dbReference type="InterPro" id="IPR011098">
    <property type="entry name" value="G5_dom"/>
</dbReference>
<dbReference type="PANTHER" id="PTHR34183">
    <property type="entry name" value="ENDOLYTIC PEPTIDOGLYCAN TRANSGLYCOSYLASE RLPA"/>
    <property type="match status" value="1"/>
</dbReference>
<dbReference type="SUPFAM" id="SSF50685">
    <property type="entry name" value="Barwin-like endoglucanases"/>
    <property type="match status" value="1"/>
</dbReference>